<evidence type="ECO:0000313" key="9">
    <source>
        <dbReference type="EMBL" id="KAG1313494.1"/>
    </source>
</evidence>
<proteinExistence type="inferred from homology"/>
<gene>
    <name evidence="9" type="ORF">G6F64_002204</name>
</gene>
<dbReference type="Gene3D" id="2.60.260.20">
    <property type="entry name" value="Urease metallochaperone UreE, N-terminal domain"/>
    <property type="match status" value="2"/>
</dbReference>
<dbReference type="InterPro" id="IPR036869">
    <property type="entry name" value="J_dom_sf"/>
</dbReference>
<dbReference type="EMBL" id="JAANQT010000189">
    <property type="protein sequence ID" value="KAG1313494.1"/>
    <property type="molecule type" value="Genomic_DNA"/>
</dbReference>
<keyword evidence="1 5" id="KW-0479">Metal-binding</keyword>
<keyword evidence="2" id="KW-0677">Repeat</keyword>
<dbReference type="InterPro" id="IPR001305">
    <property type="entry name" value="HSP_DnaJ_Cys-rich_dom"/>
</dbReference>
<evidence type="ECO:0000256" key="5">
    <source>
        <dbReference type="PROSITE-ProRule" id="PRU00546"/>
    </source>
</evidence>
<evidence type="ECO:0000256" key="1">
    <source>
        <dbReference type="ARBA" id="ARBA00022723"/>
    </source>
</evidence>
<dbReference type="GO" id="GO:0006457">
    <property type="term" value="P:protein folding"/>
    <property type="evidence" value="ECO:0007669"/>
    <property type="project" value="InterPro"/>
</dbReference>
<dbReference type="Gene3D" id="1.10.287.110">
    <property type="entry name" value="DnaJ domain"/>
    <property type="match status" value="1"/>
</dbReference>
<dbReference type="SMART" id="SM00271">
    <property type="entry name" value="DnaJ"/>
    <property type="match status" value="1"/>
</dbReference>
<dbReference type="CDD" id="cd06257">
    <property type="entry name" value="DnaJ"/>
    <property type="match status" value="1"/>
</dbReference>
<evidence type="ECO:0000259" key="8">
    <source>
        <dbReference type="PROSITE" id="PS51188"/>
    </source>
</evidence>
<feature type="domain" description="CR-type" evidence="8">
    <location>
        <begin position="129"/>
        <end position="211"/>
    </location>
</feature>
<dbReference type="Gene3D" id="2.10.230.10">
    <property type="entry name" value="Heat shock protein DnaJ, cysteine-rich domain"/>
    <property type="match status" value="1"/>
</dbReference>
<dbReference type="GO" id="GO:0008270">
    <property type="term" value="F:zinc ion binding"/>
    <property type="evidence" value="ECO:0007669"/>
    <property type="project" value="UniProtKB-KW"/>
</dbReference>
<evidence type="ECO:0000313" key="10">
    <source>
        <dbReference type="Proteomes" id="UP000716291"/>
    </source>
</evidence>
<keyword evidence="3 5" id="KW-0863">Zinc-finger</keyword>
<evidence type="ECO:0000256" key="2">
    <source>
        <dbReference type="ARBA" id="ARBA00022737"/>
    </source>
</evidence>
<dbReference type="FunFam" id="2.10.230.10:FF:000001">
    <property type="entry name" value="DnaJ subfamily A member 2"/>
    <property type="match status" value="1"/>
</dbReference>
<dbReference type="FunFam" id="2.60.260.20:FF:000003">
    <property type="entry name" value="DnaJ subfamily A member 2"/>
    <property type="match status" value="1"/>
</dbReference>
<dbReference type="Pfam" id="PF00226">
    <property type="entry name" value="DnaJ"/>
    <property type="match status" value="1"/>
</dbReference>
<dbReference type="SUPFAM" id="SSF49493">
    <property type="entry name" value="HSP40/DnaJ peptide-binding domain"/>
    <property type="match status" value="2"/>
</dbReference>
<dbReference type="PROSITE" id="PS00636">
    <property type="entry name" value="DNAJ_1"/>
    <property type="match status" value="1"/>
</dbReference>
<feature type="domain" description="J" evidence="7">
    <location>
        <begin position="6"/>
        <end position="68"/>
    </location>
</feature>
<dbReference type="InterPro" id="IPR012724">
    <property type="entry name" value="DnaJ"/>
</dbReference>
<evidence type="ECO:0000259" key="7">
    <source>
        <dbReference type="PROSITE" id="PS50076"/>
    </source>
</evidence>
<dbReference type="Pfam" id="PF01556">
    <property type="entry name" value="DnaJ_C"/>
    <property type="match status" value="1"/>
</dbReference>
<accession>A0A9P6XGZ0</accession>
<dbReference type="GO" id="GO:0030544">
    <property type="term" value="F:Hsp70 protein binding"/>
    <property type="evidence" value="ECO:0007669"/>
    <property type="project" value="InterPro"/>
</dbReference>
<dbReference type="PANTHER" id="PTHR43888">
    <property type="entry name" value="DNAJ-LIKE-2, ISOFORM A-RELATED"/>
    <property type="match status" value="1"/>
</dbReference>
<organism evidence="9 10">
    <name type="scientific">Rhizopus oryzae</name>
    <name type="common">Mucormycosis agent</name>
    <name type="synonym">Rhizopus arrhizus var. delemar</name>
    <dbReference type="NCBI Taxonomy" id="64495"/>
    <lineage>
        <taxon>Eukaryota</taxon>
        <taxon>Fungi</taxon>
        <taxon>Fungi incertae sedis</taxon>
        <taxon>Mucoromycota</taxon>
        <taxon>Mucoromycotina</taxon>
        <taxon>Mucoromycetes</taxon>
        <taxon>Mucorales</taxon>
        <taxon>Mucorineae</taxon>
        <taxon>Rhizopodaceae</taxon>
        <taxon>Rhizopus</taxon>
    </lineage>
</organism>
<dbReference type="HAMAP" id="MF_01152">
    <property type="entry name" value="DnaJ"/>
    <property type="match status" value="1"/>
</dbReference>
<feature type="zinc finger region" description="CR-type" evidence="5">
    <location>
        <begin position="129"/>
        <end position="211"/>
    </location>
</feature>
<evidence type="ECO:0000256" key="3">
    <source>
        <dbReference type="ARBA" id="ARBA00022771"/>
    </source>
</evidence>
<dbReference type="Proteomes" id="UP000716291">
    <property type="component" value="Unassembled WGS sequence"/>
</dbReference>
<dbReference type="InterPro" id="IPR008971">
    <property type="entry name" value="HSP40/DnaJ_pept-bd"/>
</dbReference>
<dbReference type="OrthoDB" id="550424at2759"/>
<dbReference type="CDD" id="cd10719">
    <property type="entry name" value="DnaJ_zf"/>
    <property type="match status" value="1"/>
</dbReference>
<dbReference type="GO" id="GO:0009408">
    <property type="term" value="P:response to heat"/>
    <property type="evidence" value="ECO:0007669"/>
    <property type="project" value="InterPro"/>
</dbReference>
<dbReference type="PRINTS" id="PR00625">
    <property type="entry name" value="JDOMAIN"/>
</dbReference>
<dbReference type="PROSITE" id="PS51188">
    <property type="entry name" value="ZF_CR"/>
    <property type="match status" value="1"/>
</dbReference>
<dbReference type="InterPro" id="IPR002939">
    <property type="entry name" value="DnaJ_C"/>
</dbReference>
<dbReference type="AlphaFoldDB" id="A0A9P6XGZ0"/>
<dbReference type="InterPro" id="IPR001623">
    <property type="entry name" value="DnaJ_domain"/>
</dbReference>
<dbReference type="GO" id="GO:0005524">
    <property type="term" value="F:ATP binding"/>
    <property type="evidence" value="ECO:0007669"/>
    <property type="project" value="InterPro"/>
</dbReference>
<comment type="caution">
    <text evidence="9">The sequence shown here is derived from an EMBL/GenBank/DDBJ whole genome shotgun (WGS) entry which is preliminary data.</text>
</comment>
<protein>
    <submittedName>
        <fullName evidence="9">Uncharacterized protein</fullName>
    </submittedName>
</protein>
<dbReference type="InterPro" id="IPR018253">
    <property type="entry name" value="DnaJ_domain_CS"/>
</dbReference>
<name>A0A9P6XGZ0_RHIOR</name>
<dbReference type="Pfam" id="PF00684">
    <property type="entry name" value="DnaJ_CXXCXGXG"/>
    <property type="match status" value="1"/>
</dbReference>
<dbReference type="InterPro" id="IPR044713">
    <property type="entry name" value="DNJA1/2-like"/>
</dbReference>
<evidence type="ECO:0000256" key="6">
    <source>
        <dbReference type="SAM" id="MobiDB-lite"/>
    </source>
</evidence>
<dbReference type="PROSITE" id="PS50076">
    <property type="entry name" value="DNAJ_2"/>
    <property type="match status" value="1"/>
</dbReference>
<keyword evidence="4 5" id="KW-0862">Zinc</keyword>
<dbReference type="GO" id="GO:0051082">
    <property type="term" value="F:unfolded protein binding"/>
    <property type="evidence" value="ECO:0007669"/>
    <property type="project" value="InterPro"/>
</dbReference>
<dbReference type="SUPFAM" id="SSF46565">
    <property type="entry name" value="Chaperone J-domain"/>
    <property type="match status" value="1"/>
</dbReference>
<sequence length="409" mass="45342">MVAETRYYDILEVEVTATDNEIKKAYRKLAMKYHPDKNPDEGERFKEISHAYEILSDPDTRATYDQYGEEGPGGGDGGFGMSADELFANLFGGGFGGGDFYGGPPPRRPRKGETMKYPLSVRLEDLYMGKHTKLALEKNVICSNCDGKGGKTGATRKCGNCQGRGFKVAMRQVGMGMIQQMQVPCEDCGHTGEIAKDRCKKCKGKKVTVEKKFLDIFIEKGMGNGQKIVQKGEGDQEPGIEPGDVIIVLNQKEHDVFERKGADLLCKVKISLTEALCGFDKVLITHLDGRGIQVKNLPGNVIKPGMVKRVPNEGMPTYKHPDNRGDLYIQFDVEFPDDGFAAIEQLKQLETILPKRQTTSSTKHEIIDECHLMNATLETFGSYQSRNAYDEDDSEGEHEGQGGFGCRQQ</sequence>
<dbReference type="CDD" id="cd10747">
    <property type="entry name" value="DnaJ_C"/>
    <property type="match status" value="1"/>
</dbReference>
<keyword evidence="10" id="KW-1185">Reference proteome</keyword>
<dbReference type="SUPFAM" id="SSF57938">
    <property type="entry name" value="DnaJ/Hsp40 cysteine-rich domain"/>
    <property type="match status" value="1"/>
</dbReference>
<feature type="region of interest" description="Disordered" evidence="6">
    <location>
        <begin position="387"/>
        <end position="409"/>
    </location>
</feature>
<dbReference type="InterPro" id="IPR036410">
    <property type="entry name" value="HSP_DnaJ_Cys-rich_dom_sf"/>
</dbReference>
<dbReference type="FunFam" id="1.10.287.110:FF:000041">
    <property type="entry name" value="Chaperone protein DNAj, putative"/>
    <property type="match status" value="1"/>
</dbReference>
<reference evidence="9" key="1">
    <citation type="journal article" date="2020" name="Microb. Genom.">
        <title>Genetic diversity of clinical and environmental Mucorales isolates obtained from an investigation of mucormycosis cases among solid organ transplant recipients.</title>
        <authorList>
            <person name="Nguyen M.H."/>
            <person name="Kaul D."/>
            <person name="Muto C."/>
            <person name="Cheng S.J."/>
            <person name="Richter R.A."/>
            <person name="Bruno V.M."/>
            <person name="Liu G."/>
            <person name="Beyhan S."/>
            <person name="Sundermann A.J."/>
            <person name="Mounaud S."/>
            <person name="Pasculle A.W."/>
            <person name="Nierman W.C."/>
            <person name="Driscoll E."/>
            <person name="Cumbie R."/>
            <person name="Clancy C.J."/>
            <person name="Dupont C.L."/>
        </authorList>
    </citation>
    <scope>NUCLEOTIDE SEQUENCE</scope>
    <source>
        <strain evidence="9">GL11</strain>
    </source>
</reference>
<evidence type="ECO:0000256" key="4">
    <source>
        <dbReference type="ARBA" id="ARBA00022833"/>
    </source>
</evidence>